<dbReference type="EMBL" id="PQFF01000233">
    <property type="protein sequence ID" value="RHZ71743.1"/>
    <property type="molecule type" value="Genomic_DNA"/>
</dbReference>
<comment type="caution">
    <text evidence="1">The sequence shown here is derived from an EMBL/GenBank/DDBJ whole genome shotgun (WGS) entry which is preliminary data.</text>
</comment>
<sequence>MSTTKNIEKIPYKGSFSYKNDNINSIDIDKKTKIIIENYDGDIAKLYFVNNQNVQIPIPANIVFKNVTCNQNQISTDDNFYVVWFSDYTMYKKDKVIFSLENPKKHIIRATTAVIRKVIRK</sequence>
<evidence type="ECO:0000313" key="2">
    <source>
        <dbReference type="Proteomes" id="UP000266861"/>
    </source>
</evidence>
<evidence type="ECO:0000313" key="1">
    <source>
        <dbReference type="EMBL" id="RHZ71743.1"/>
    </source>
</evidence>
<name>A0A397IFA3_9GLOM</name>
<accession>A0A397IFA3</accession>
<proteinExistence type="predicted"/>
<dbReference type="OrthoDB" id="2130967at2759"/>
<dbReference type="Proteomes" id="UP000266861">
    <property type="component" value="Unassembled WGS sequence"/>
</dbReference>
<keyword evidence="2" id="KW-1185">Reference proteome</keyword>
<protein>
    <submittedName>
        <fullName evidence="1">Uncharacterized protein</fullName>
    </submittedName>
</protein>
<gene>
    <name evidence="1" type="ORF">Glove_255g29</name>
</gene>
<reference evidence="1 2" key="1">
    <citation type="submission" date="2018-08" db="EMBL/GenBank/DDBJ databases">
        <title>Genome and evolution of the arbuscular mycorrhizal fungus Diversispora epigaea (formerly Glomus versiforme) and its bacterial endosymbionts.</title>
        <authorList>
            <person name="Sun X."/>
            <person name="Fei Z."/>
            <person name="Harrison M."/>
        </authorList>
    </citation>
    <scope>NUCLEOTIDE SEQUENCE [LARGE SCALE GENOMIC DNA]</scope>
    <source>
        <strain evidence="1 2">IT104</strain>
    </source>
</reference>
<organism evidence="1 2">
    <name type="scientific">Diversispora epigaea</name>
    <dbReference type="NCBI Taxonomy" id="1348612"/>
    <lineage>
        <taxon>Eukaryota</taxon>
        <taxon>Fungi</taxon>
        <taxon>Fungi incertae sedis</taxon>
        <taxon>Mucoromycota</taxon>
        <taxon>Glomeromycotina</taxon>
        <taxon>Glomeromycetes</taxon>
        <taxon>Diversisporales</taxon>
        <taxon>Diversisporaceae</taxon>
        <taxon>Diversispora</taxon>
    </lineage>
</organism>
<dbReference type="AlphaFoldDB" id="A0A397IFA3"/>